<evidence type="ECO:0000256" key="1">
    <source>
        <dbReference type="ARBA" id="ARBA00023015"/>
    </source>
</evidence>
<dbReference type="InterPro" id="IPR011991">
    <property type="entry name" value="ArsR-like_HTH"/>
</dbReference>
<dbReference type="PANTHER" id="PTHR33154:SF15">
    <property type="entry name" value="REGULATORY PROTEIN ARSR"/>
    <property type="match status" value="1"/>
</dbReference>
<dbReference type="PROSITE" id="PS50987">
    <property type="entry name" value="HTH_ARSR_2"/>
    <property type="match status" value="1"/>
</dbReference>
<dbReference type="Pfam" id="PF01022">
    <property type="entry name" value="HTH_5"/>
    <property type="match status" value="1"/>
</dbReference>
<organism evidence="5 6">
    <name type="scientific">Mucilaginibacter gossypiicola</name>
    <dbReference type="NCBI Taxonomy" id="551995"/>
    <lineage>
        <taxon>Bacteria</taxon>
        <taxon>Pseudomonadati</taxon>
        <taxon>Bacteroidota</taxon>
        <taxon>Sphingobacteriia</taxon>
        <taxon>Sphingobacteriales</taxon>
        <taxon>Sphingobacteriaceae</taxon>
        <taxon>Mucilaginibacter</taxon>
    </lineage>
</organism>
<evidence type="ECO:0000256" key="3">
    <source>
        <dbReference type="ARBA" id="ARBA00023163"/>
    </source>
</evidence>
<dbReference type="GO" id="GO:0003700">
    <property type="term" value="F:DNA-binding transcription factor activity"/>
    <property type="evidence" value="ECO:0007669"/>
    <property type="project" value="InterPro"/>
</dbReference>
<name>A0A1H8CYH8_9SPHI</name>
<keyword evidence="1" id="KW-0805">Transcription regulation</keyword>
<dbReference type="PANTHER" id="PTHR33154">
    <property type="entry name" value="TRANSCRIPTIONAL REGULATOR, ARSR FAMILY"/>
    <property type="match status" value="1"/>
</dbReference>
<proteinExistence type="predicted"/>
<dbReference type="EMBL" id="FOCL01000002">
    <property type="protein sequence ID" value="SEM99474.1"/>
    <property type="molecule type" value="Genomic_DNA"/>
</dbReference>
<dbReference type="AlphaFoldDB" id="A0A1H8CYH8"/>
<evidence type="ECO:0000256" key="2">
    <source>
        <dbReference type="ARBA" id="ARBA00023125"/>
    </source>
</evidence>
<protein>
    <submittedName>
        <fullName evidence="5">DNA-binding transcriptional regulator, ArsR family</fullName>
    </submittedName>
</protein>
<dbReference type="InterPro" id="IPR001845">
    <property type="entry name" value="HTH_ArsR_DNA-bd_dom"/>
</dbReference>
<dbReference type="STRING" id="551995.SAMN05192574_102111"/>
<keyword evidence="3" id="KW-0804">Transcription</keyword>
<dbReference type="Proteomes" id="UP000198942">
    <property type="component" value="Unassembled WGS sequence"/>
</dbReference>
<evidence type="ECO:0000313" key="6">
    <source>
        <dbReference type="Proteomes" id="UP000198942"/>
    </source>
</evidence>
<dbReference type="InterPro" id="IPR051081">
    <property type="entry name" value="HTH_MetalResp_TranReg"/>
</dbReference>
<evidence type="ECO:0000313" key="5">
    <source>
        <dbReference type="EMBL" id="SEM99474.1"/>
    </source>
</evidence>
<dbReference type="SUPFAM" id="SSF46785">
    <property type="entry name" value="Winged helix' DNA-binding domain"/>
    <property type="match status" value="1"/>
</dbReference>
<dbReference type="NCBIfam" id="NF033788">
    <property type="entry name" value="HTH_metalloreg"/>
    <property type="match status" value="1"/>
</dbReference>
<dbReference type="CDD" id="cd00090">
    <property type="entry name" value="HTH_ARSR"/>
    <property type="match status" value="1"/>
</dbReference>
<dbReference type="InterPro" id="IPR036388">
    <property type="entry name" value="WH-like_DNA-bd_sf"/>
</dbReference>
<accession>A0A1H8CYH8</accession>
<dbReference type="InterPro" id="IPR036390">
    <property type="entry name" value="WH_DNA-bd_sf"/>
</dbReference>
<reference evidence="6" key="1">
    <citation type="submission" date="2016-10" db="EMBL/GenBank/DDBJ databases">
        <authorList>
            <person name="Varghese N."/>
            <person name="Submissions S."/>
        </authorList>
    </citation>
    <scope>NUCLEOTIDE SEQUENCE [LARGE SCALE GENOMIC DNA]</scope>
    <source>
        <strain evidence="6">Gh-48</strain>
    </source>
</reference>
<dbReference type="OrthoDB" id="9800049at2"/>
<feature type="domain" description="HTH arsR-type" evidence="4">
    <location>
        <begin position="8"/>
        <end position="103"/>
    </location>
</feature>
<gene>
    <name evidence="5" type="ORF">SAMN05192574_102111</name>
</gene>
<keyword evidence="2 5" id="KW-0238">DNA-binding</keyword>
<dbReference type="GO" id="GO:0003677">
    <property type="term" value="F:DNA binding"/>
    <property type="evidence" value="ECO:0007669"/>
    <property type="project" value="UniProtKB-KW"/>
</dbReference>
<dbReference type="PRINTS" id="PR00778">
    <property type="entry name" value="HTHARSR"/>
</dbReference>
<dbReference type="RefSeq" id="WP_091208936.1">
    <property type="nucleotide sequence ID" value="NZ_FOCL01000002.1"/>
</dbReference>
<dbReference type="SMART" id="SM00418">
    <property type="entry name" value="HTH_ARSR"/>
    <property type="match status" value="1"/>
</dbReference>
<dbReference type="Gene3D" id="1.10.10.10">
    <property type="entry name" value="Winged helix-like DNA-binding domain superfamily/Winged helix DNA-binding domain"/>
    <property type="match status" value="1"/>
</dbReference>
<sequence>MGVTKTANFTDAQNELAIMLKALAHPARIAIIEHLIKANECIGSDLVDLLGLAQPTISQHLRELKDVGIIKGKIEGTSMCYCINNKTWAKYRTLLASFFVEVNCDDSCC</sequence>
<evidence type="ECO:0000259" key="4">
    <source>
        <dbReference type="PROSITE" id="PS50987"/>
    </source>
</evidence>
<keyword evidence="6" id="KW-1185">Reference proteome</keyword>